<dbReference type="EMBL" id="JACHJU010000004">
    <property type="protein sequence ID" value="MBB4943122.1"/>
    <property type="molecule type" value="Genomic_DNA"/>
</dbReference>
<dbReference type="InterPro" id="IPR051157">
    <property type="entry name" value="PDH/Transketolase"/>
</dbReference>
<dbReference type="InterPro" id="IPR055152">
    <property type="entry name" value="Transketolase-like_C_2"/>
</dbReference>
<dbReference type="Pfam" id="PF22613">
    <property type="entry name" value="Transketolase_C_1"/>
    <property type="match status" value="1"/>
</dbReference>
<evidence type="ECO:0000313" key="3">
    <source>
        <dbReference type="Proteomes" id="UP000534286"/>
    </source>
</evidence>
<keyword evidence="2" id="KW-0670">Pyruvate</keyword>
<proteinExistence type="predicted"/>
<name>A0A7W7WCX9_9ACTN</name>
<evidence type="ECO:0000259" key="1">
    <source>
        <dbReference type="Pfam" id="PF22613"/>
    </source>
</evidence>
<dbReference type="Proteomes" id="UP000534286">
    <property type="component" value="Unassembled WGS sequence"/>
</dbReference>
<dbReference type="RefSeq" id="WP_221466694.1">
    <property type="nucleotide sequence ID" value="NZ_BAABEK010000023.1"/>
</dbReference>
<reference evidence="2 3" key="1">
    <citation type="submission" date="2020-08" db="EMBL/GenBank/DDBJ databases">
        <title>Sequencing the genomes of 1000 actinobacteria strains.</title>
        <authorList>
            <person name="Klenk H.-P."/>
        </authorList>
    </citation>
    <scope>NUCLEOTIDE SEQUENCE [LARGE SCALE GENOMIC DNA]</scope>
    <source>
        <strain evidence="2 3">DSM 43023</strain>
    </source>
</reference>
<keyword evidence="3" id="KW-1185">Reference proteome</keyword>
<comment type="caution">
    <text evidence="2">The sequence shown here is derived from an EMBL/GenBank/DDBJ whole genome shotgun (WGS) entry which is preliminary data.</text>
</comment>
<dbReference type="Gene3D" id="3.40.50.920">
    <property type="match status" value="1"/>
</dbReference>
<accession>A0A7W7WCX9</accession>
<sequence length="142" mass="15464">MRGRSRRIQRYASMPGARAQLLSSGTAMRWALDAQRMLADDWEVASDVWSVTSWSELRREAMACDADALADPGGRSRLPYVTSALSGAAGPVIAVSDWMRAVPDDLPEARARALATWRTHIGGLAKGLLDTGPEEHRSRIAC</sequence>
<dbReference type="AlphaFoldDB" id="A0A7W7WCX9"/>
<organism evidence="2 3">
    <name type="scientific">Streptosporangium album</name>
    <dbReference type="NCBI Taxonomy" id="47479"/>
    <lineage>
        <taxon>Bacteria</taxon>
        <taxon>Bacillati</taxon>
        <taxon>Actinomycetota</taxon>
        <taxon>Actinomycetes</taxon>
        <taxon>Streptosporangiales</taxon>
        <taxon>Streptosporangiaceae</taxon>
        <taxon>Streptosporangium</taxon>
    </lineage>
</organism>
<evidence type="ECO:0000313" key="2">
    <source>
        <dbReference type="EMBL" id="MBB4943122.1"/>
    </source>
</evidence>
<gene>
    <name evidence="2" type="ORF">FHR32_007522</name>
</gene>
<dbReference type="PANTHER" id="PTHR43825:SF3">
    <property type="entry name" value="PYRUVATE DEHYDROGENASE E1 COMPONENT"/>
    <property type="match status" value="1"/>
</dbReference>
<dbReference type="PANTHER" id="PTHR43825">
    <property type="entry name" value="PYRUVATE DEHYDROGENASE E1 COMPONENT"/>
    <property type="match status" value="1"/>
</dbReference>
<dbReference type="InterPro" id="IPR009014">
    <property type="entry name" value="Transketo_C/PFOR_II"/>
</dbReference>
<feature type="domain" description="Transketolase-like C-terminal" evidence="1">
    <location>
        <begin position="16"/>
        <end position="110"/>
    </location>
</feature>
<protein>
    <submittedName>
        <fullName evidence="2">Pyruvate dehydrogenase complex dehydrogenase (E1) component</fullName>
    </submittedName>
</protein>
<dbReference type="SUPFAM" id="SSF52922">
    <property type="entry name" value="TK C-terminal domain-like"/>
    <property type="match status" value="1"/>
</dbReference>